<dbReference type="CDD" id="cd00796">
    <property type="entry name" value="INT_Rci_Hp1_C"/>
    <property type="match status" value="1"/>
</dbReference>
<dbReference type="Pfam" id="PF00589">
    <property type="entry name" value="Phage_integrase"/>
    <property type="match status" value="1"/>
</dbReference>
<dbReference type="GO" id="GO:0075713">
    <property type="term" value="P:establishment of integrated proviral latency"/>
    <property type="evidence" value="ECO:0007669"/>
    <property type="project" value="UniProtKB-KW"/>
</dbReference>
<accession>A0A6J5N5X4</accession>
<dbReference type="GO" id="GO:0044826">
    <property type="term" value="P:viral genome integration into host DNA"/>
    <property type="evidence" value="ECO:0007669"/>
    <property type="project" value="UniProtKB-KW"/>
</dbReference>
<evidence type="ECO:0000256" key="3">
    <source>
        <dbReference type="ARBA" id="ARBA00022679"/>
    </source>
</evidence>
<organism evidence="9">
    <name type="scientific">uncultured Caudovirales phage</name>
    <dbReference type="NCBI Taxonomy" id="2100421"/>
    <lineage>
        <taxon>Viruses</taxon>
        <taxon>Duplodnaviria</taxon>
        <taxon>Heunggongvirae</taxon>
        <taxon>Uroviricota</taxon>
        <taxon>Caudoviricetes</taxon>
        <taxon>Peduoviridae</taxon>
        <taxon>Maltschvirus</taxon>
        <taxon>Maltschvirus maltsch</taxon>
    </lineage>
</organism>
<name>A0A6J5N5X4_9CAUD</name>
<evidence type="ECO:0000313" key="9">
    <source>
        <dbReference type="EMBL" id="CAB4154499.1"/>
    </source>
</evidence>
<keyword evidence="3" id="KW-0808">Transferase</keyword>
<keyword evidence="4" id="KW-0378">Hydrolase</keyword>
<dbReference type="PROSITE" id="PS51898">
    <property type="entry name" value="TYR_RECOMBINASE"/>
    <property type="match status" value="1"/>
</dbReference>
<evidence type="ECO:0000256" key="4">
    <source>
        <dbReference type="ARBA" id="ARBA00022801"/>
    </source>
</evidence>
<sequence length="349" mass="39666">MPHGLYRREGSQTWYVLLYHDGRRFRASTGTANKKEAQQFYDEYRAKIRAQSRPSVTTWQDACVKWLGAEERSANDRYILRALDYADRPLSDCTPDSFEQALAHLSKPTFNRYRAIIVAICNLSGHKLKLPLKKVKRARLRFLTKEEWERLYAALPQHLKPLAAFSVATGLRQFNVTHLCWDQVDLKGGRMWVHADEAKGGKAIGIPLSAEAVAILRGQLGQSAEWVFPYAGRGRAKGKPVAKIKTAWQLAMERAGLGAFERTFDPTGKLVSKKWVGDFTWHGLRHTWASWHLMAGTPIETLAKLGGWEDLRMVERHYAHLAQQHLARYAANAVPWSYQEQPHHTAAAA</sequence>
<evidence type="ECO:0000256" key="5">
    <source>
        <dbReference type="ARBA" id="ARBA00022908"/>
    </source>
</evidence>
<evidence type="ECO:0000256" key="7">
    <source>
        <dbReference type="ARBA" id="ARBA00023195"/>
    </source>
</evidence>
<dbReference type="GO" id="GO:0015074">
    <property type="term" value="P:DNA integration"/>
    <property type="evidence" value="ECO:0007669"/>
    <property type="project" value="UniProtKB-KW"/>
</dbReference>
<keyword evidence="7" id="KW-1179">Viral genome integration</keyword>
<dbReference type="PANTHER" id="PTHR30349">
    <property type="entry name" value="PHAGE INTEGRASE-RELATED"/>
    <property type="match status" value="1"/>
</dbReference>
<protein>
    <recommendedName>
        <fullName evidence="2">Integrase</fullName>
    </recommendedName>
</protein>
<dbReference type="InterPro" id="IPR013762">
    <property type="entry name" value="Integrase-like_cat_sf"/>
</dbReference>
<gene>
    <name evidence="9" type="ORF">UFOVP653_6</name>
</gene>
<dbReference type="InterPro" id="IPR011010">
    <property type="entry name" value="DNA_brk_join_enz"/>
</dbReference>
<dbReference type="Gene3D" id="1.10.443.10">
    <property type="entry name" value="Intergrase catalytic core"/>
    <property type="match status" value="1"/>
</dbReference>
<evidence type="ECO:0000256" key="2">
    <source>
        <dbReference type="ARBA" id="ARBA00016082"/>
    </source>
</evidence>
<reference evidence="9" key="1">
    <citation type="submission" date="2020-04" db="EMBL/GenBank/DDBJ databases">
        <authorList>
            <person name="Chiriac C."/>
            <person name="Salcher M."/>
            <person name="Ghai R."/>
            <person name="Kavagutti S V."/>
        </authorList>
    </citation>
    <scope>NUCLEOTIDE SEQUENCE</scope>
</reference>
<keyword evidence="5" id="KW-0229">DNA integration</keyword>
<evidence type="ECO:0000259" key="8">
    <source>
        <dbReference type="PROSITE" id="PS51898"/>
    </source>
</evidence>
<feature type="domain" description="Tyr recombinase" evidence="8">
    <location>
        <begin position="138"/>
        <end position="331"/>
    </location>
</feature>
<dbReference type="EMBL" id="LR796613">
    <property type="protein sequence ID" value="CAB4154499.1"/>
    <property type="molecule type" value="Genomic_DNA"/>
</dbReference>
<dbReference type="GO" id="GO:0006310">
    <property type="term" value="P:DNA recombination"/>
    <property type="evidence" value="ECO:0007669"/>
    <property type="project" value="UniProtKB-KW"/>
</dbReference>
<evidence type="ECO:0000256" key="6">
    <source>
        <dbReference type="ARBA" id="ARBA00023172"/>
    </source>
</evidence>
<dbReference type="SUPFAM" id="SSF56349">
    <property type="entry name" value="DNA breaking-rejoining enzymes"/>
    <property type="match status" value="1"/>
</dbReference>
<dbReference type="GO" id="GO:0016740">
    <property type="term" value="F:transferase activity"/>
    <property type="evidence" value="ECO:0007669"/>
    <property type="project" value="UniProtKB-KW"/>
</dbReference>
<dbReference type="PANTHER" id="PTHR30349:SF64">
    <property type="entry name" value="PROPHAGE INTEGRASE INTD-RELATED"/>
    <property type="match status" value="1"/>
</dbReference>
<dbReference type="GO" id="GO:0003677">
    <property type="term" value="F:DNA binding"/>
    <property type="evidence" value="ECO:0007669"/>
    <property type="project" value="InterPro"/>
</dbReference>
<keyword evidence="7" id="KW-1160">Virus entry into host cell</keyword>
<proteinExistence type="inferred from homology"/>
<keyword evidence="6" id="KW-0233">DNA recombination</keyword>
<dbReference type="GO" id="GO:0016787">
    <property type="term" value="F:hydrolase activity"/>
    <property type="evidence" value="ECO:0007669"/>
    <property type="project" value="UniProtKB-KW"/>
</dbReference>
<evidence type="ECO:0000256" key="1">
    <source>
        <dbReference type="ARBA" id="ARBA00008857"/>
    </source>
</evidence>
<dbReference type="InterPro" id="IPR050090">
    <property type="entry name" value="Tyrosine_recombinase_XerCD"/>
</dbReference>
<comment type="similarity">
    <text evidence="1">Belongs to the 'phage' integrase family.</text>
</comment>
<dbReference type="InterPro" id="IPR002104">
    <property type="entry name" value="Integrase_catalytic"/>
</dbReference>